<reference evidence="1" key="1">
    <citation type="journal article" date="2014" name="Front. Microbiol.">
        <title>High frequency of phylogenetically diverse reductive dehalogenase-homologous genes in deep subseafloor sedimentary metagenomes.</title>
        <authorList>
            <person name="Kawai M."/>
            <person name="Futagami T."/>
            <person name="Toyoda A."/>
            <person name="Takaki Y."/>
            <person name="Nishi S."/>
            <person name="Hori S."/>
            <person name="Arai W."/>
            <person name="Tsubouchi T."/>
            <person name="Morono Y."/>
            <person name="Uchiyama I."/>
            <person name="Ito T."/>
            <person name="Fujiyama A."/>
            <person name="Inagaki F."/>
            <person name="Takami H."/>
        </authorList>
    </citation>
    <scope>NUCLEOTIDE SEQUENCE</scope>
    <source>
        <strain evidence="1">Expedition CK06-06</strain>
    </source>
</reference>
<feature type="non-terminal residue" evidence="1">
    <location>
        <position position="44"/>
    </location>
</feature>
<evidence type="ECO:0000313" key="1">
    <source>
        <dbReference type="EMBL" id="GAG23790.1"/>
    </source>
</evidence>
<comment type="caution">
    <text evidence="1">The sequence shown here is derived from an EMBL/GenBank/DDBJ whole genome shotgun (WGS) entry which is preliminary data.</text>
</comment>
<protein>
    <submittedName>
        <fullName evidence="1">Uncharacterized protein</fullName>
    </submittedName>
</protein>
<proteinExistence type="predicted"/>
<accession>X0VZP9</accession>
<sequence>MYEVTWIESGVTRVMSEEECEELFGVAEFVEYRMGYLPHVLVIE</sequence>
<dbReference type="EMBL" id="BARS01037214">
    <property type="protein sequence ID" value="GAG23790.1"/>
    <property type="molecule type" value="Genomic_DNA"/>
</dbReference>
<name>X0VZP9_9ZZZZ</name>
<gene>
    <name evidence="1" type="ORF">S01H1_57090</name>
</gene>
<dbReference type="AlphaFoldDB" id="X0VZP9"/>
<organism evidence="1">
    <name type="scientific">marine sediment metagenome</name>
    <dbReference type="NCBI Taxonomy" id="412755"/>
    <lineage>
        <taxon>unclassified sequences</taxon>
        <taxon>metagenomes</taxon>
        <taxon>ecological metagenomes</taxon>
    </lineage>
</organism>